<accession>A0AAD9RAV6</accession>
<name>A0AAD9RAV6_9HYME</name>
<proteinExistence type="predicted"/>
<organism evidence="1 2">
    <name type="scientific">Odynerus spinipes</name>
    <dbReference type="NCBI Taxonomy" id="1348599"/>
    <lineage>
        <taxon>Eukaryota</taxon>
        <taxon>Metazoa</taxon>
        <taxon>Ecdysozoa</taxon>
        <taxon>Arthropoda</taxon>
        <taxon>Hexapoda</taxon>
        <taxon>Insecta</taxon>
        <taxon>Pterygota</taxon>
        <taxon>Neoptera</taxon>
        <taxon>Endopterygota</taxon>
        <taxon>Hymenoptera</taxon>
        <taxon>Apocrita</taxon>
        <taxon>Aculeata</taxon>
        <taxon>Vespoidea</taxon>
        <taxon>Vespidae</taxon>
        <taxon>Eumeninae</taxon>
        <taxon>Odynerus</taxon>
    </lineage>
</organism>
<keyword evidence="2" id="KW-1185">Reference proteome</keyword>
<comment type="caution">
    <text evidence="1">The sequence shown here is derived from an EMBL/GenBank/DDBJ whole genome shotgun (WGS) entry which is preliminary data.</text>
</comment>
<dbReference type="Proteomes" id="UP001258017">
    <property type="component" value="Unassembled WGS sequence"/>
</dbReference>
<evidence type="ECO:0000313" key="1">
    <source>
        <dbReference type="EMBL" id="KAK2576085.1"/>
    </source>
</evidence>
<evidence type="ECO:0000313" key="2">
    <source>
        <dbReference type="Proteomes" id="UP001258017"/>
    </source>
</evidence>
<protein>
    <submittedName>
        <fullName evidence="1">Uncharacterized protein</fullName>
    </submittedName>
</protein>
<reference evidence="1" key="1">
    <citation type="submission" date="2021-08" db="EMBL/GenBank/DDBJ databases">
        <authorList>
            <person name="Misof B."/>
            <person name="Oliver O."/>
            <person name="Podsiadlowski L."/>
            <person name="Donath A."/>
            <person name="Peters R."/>
            <person name="Mayer C."/>
            <person name="Rust J."/>
            <person name="Gunkel S."/>
            <person name="Lesny P."/>
            <person name="Martin S."/>
            <person name="Oeyen J.P."/>
            <person name="Petersen M."/>
            <person name="Panagiotis P."/>
            <person name="Wilbrandt J."/>
            <person name="Tanja T."/>
        </authorList>
    </citation>
    <scope>NUCLEOTIDE SEQUENCE</scope>
    <source>
        <strain evidence="1">GBR_01_08_01A</strain>
        <tissue evidence="1">Thorax + abdomen</tissue>
    </source>
</reference>
<reference evidence="1" key="2">
    <citation type="journal article" date="2023" name="Commun. Biol.">
        <title>Intrasexual cuticular hydrocarbon dimorphism in a wasp sheds light on hydrocarbon biosynthesis genes in Hymenoptera.</title>
        <authorList>
            <person name="Moris V.C."/>
            <person name="Podsiadlowski L."/>
            <person name="Martin S."/>
            <person name="Oeyen J.P."/>
            <person name="Donath A."/>
            <person name="Petersen M."/>
            <person name="Wilbrandt J."/>
            <person name="Misof B."/>
            <person name="Liedtke D."/>
            <person name="Thamm M."/>
            <person name="Scheiner R."/>
            <person name="Schmitt T."/>
            <person name="Niehuis O."/>
        </authorList>
    </citation>
    <scope>NUCLEOTIDE SEQUENCE</scope>
    <source>
        <strain evidence="1">GBR_01_08_01A</strain>
    </source>
</reference>
<gene>
    <name evidence="1" type="ORF">KPH14_007420</name>
</gene>
<dbReference type="AlphaFoldDB" id="A0AAD9RAV6"/>
<dbReference type="EMBL" id="JAIFRP010004408">
    <property type="protein sequence ID" value="KAK2576085.1"/>
    <property type="molecule type" value="Genomic_DNA"/>
</dbReference>
<sequence>MVEVLGGLALEATGPCRAPRTYPGPGELAALVASVALVDDADILLRLVGLPWSEPRKGSHVRTEAGERNVAERRHWRPCGEQSVDEVDGHRPQGKETSRFGLSCRRCIRGPGIGYHWKQRSNPQSYGHRSSSLSSQCRSRALLPSRPVAVGAQAYDETSFHRDKSVL</sequence>